<protein>
    <submittedName>
        <fullName evidence="1">Uncharacterized protein</fullName>
    </submittedName>
</protein>
<name>A0A8S0PB03_OLEEU</name>
<organism evidence="1 2">
    <name type="scientific">Olea europaea subsp. europaea</name>
    <dbReference type="NCBI Taxonomy" id="158383"/>
    <lineage>
        <taxon>Eukaryota</taxon>
        <taxon>Viridiplantae</taxon>
        <taxon>Streptophyta</taxon>
        <taxon>Embryophyta</taxon>
        <taxon>Tracheophyta</taxon>
        <taxon>Spermatophyta</taxon>
        <taxon>Magnoliopsida</taxon>
        <taxon>eudicotyledons</taxon>
        <taxon>Gunneridae</taxon>
        <taxon>Pentapetalae</taxon>
        <taxon>asterids</taxon>
        <taxon>lamiids</taxon>
        <taxon>Lamiales</taxon>
        <taxon>Oleaceae</taxon>
        <taxon>Oleeae</taxon>
        <taxon>Olea</taxon>
    </lineage>
</organism>
<dbReference type="AlphaFoldDB" id="A0A8S0PB03"/>
<evidence type="ECO:0000313" key="1">
    <source>
        <dbReference type="EMBL" id="CAA2934478.1"/>
    </source>
</evidence>
<evidence type="ECO:0000313" key="2">
    <source>
        <dbReference type="Proteomes" id="UP000594638"/>
    </source>
</evidence>
<proteinExistence type="predicted"/>
<dbReference type="EMBL" id="CACTIH010000015">
    <property type="protein sequence ID" value="CAA2934478.1"/>
    <property type="molecule type" value="Genomic_DNA"/>
</dbReference>
<dbReference type="Proteomes" id="UP000594638">
    <property type="component" value="Unassembled WGS sequence"/>
</dbReference>
<dbReference type="Gramene" id="OE9A061492T1">
    <property type="protein sequence ID" value="OE9A061492C1"/>
    <property type="gene ID" value="OE9A061492"/>
</dbReference>
<comment type="caution">
    <text evidence="1">The sequence shown here is derived from an EMBL/GenBank/DDBJ whole genome shotgun (WGS) entry which is preliminary data.</text>
</comment>
<keyword evidence="2" id="KW-1185">Reference proteome</keyword>
<sequence length="73" mass="8212">MPSASMAHSSTYLTALAQEIEKKLQRVFNCTLTMALASSSRRRNSLQDLFVDIALEVDDHGKDRDGRRIQTDT</sequence>
<gene>
    <name evidence="1" type="ORF">OLEA9_A061492</name>
</gene>
<accession>A0A8S0PB03</accession>
<reference evidence="1 2" key="1">
    <citation type="submission" date="2019-12" db="EMBL/GenBank/DDBJ databases">
        <authorList>
            <person name="Alioto T."/>
            <person name="Alioto T."/>
            <person name="Gomez Garrido J."/>
        </authorList>
    </citation>
    <scope>NUCLEOTIDE SEQUENCE [LARGE SCALE GENOMIC DNA]</scope>
</reference>